<organism evidence="1 2">
    <name type="scientific">Sphingomonas hengshuiensis</name>
    <dbReference type="NCBI Taxonomy" id="1609977"/>
    <lineage>
        <taxon>Bacteria</taxon>
        <taxon>Pseudomonadati</taxon>
        <taxon>Pseudomonadota</taxon>
        <taxon>Alphaproteobacteria</taxon>
        <taxon>Sphingomonadales</taxon>
        <taxon>Sphingomonadaceae</taxon>
        <taxon>Sphingomonas</taxon>
    </lineage>
</organism>
<dbReference type="PANTHER" id="PTHR45947">
    <property type="entry name" value="SULFOQUINOVOSYL TRANSFERASE SQD2"/>
    <property type="match status" value="1"/>
</dbReference>
<dbReference type="GO" id="GO:0016757">
    <property type="term" value="F:glycosyltransferase activity"/>
    <property type="evidence" value="ECO:0007669"/>
    <property type="project" value="TreeGrafter"/>
</dbReference>
<dbReference type="InterPro" id="IPR050194">
    <property type="entry name" value="Glycosyltransferase_grp1"/>
</dbReference>
<evidence type="ECO:0008006" key="3">
    <source>
        <dbReference type="Google" id="ProtNLM"/>
    </source>
</evidence>
<sequence>MGMRIVFVLTYPTHHGIADIGEWLRWDNRDRRMPGILAEWGAEVELWGLAREPLDTVSALPGIAPYPIRLFAPSNPQARTRDQKSDAMIVAAKADPATLFVLIGSNGGAGFDLYDRVLRPGKRRFAVIIGGDWWSRIVPRAAFVLPESAVQEARLMQPGWRVWRRPVPDSRMQRLPKTIDTDRFAPIEAGKRFDVIATSRLTPYKKFDEIAALGETHRVAVIGDGPRAAALKRRFPQVTWLGHVPNAQVPAMLAQARLFFHAGRRDYFPRAIPEAMACGLPVAAFDDRIGTDVIPRRCGLLVRDADYRAKVAALLHDPAATTAMGTAARAHAVATHGPRSSEAACRRLLELAA</sequence>
<name>A0A2W5AZC0_9SPHN</name>
<dbReference type="EMBL" id="QFNF01000051">
    <property type="protein sequence ID" value="PZO73568.1"/>
    <property type="molecule type" value="Genomic_DNA"/>
</dbReference>
<evidence type="ECO:0000313" key="2">
    <source>
        <dbReference type="Proteomes" id="UP000248614"/>
    </source>
</evidence>
<dbReference type="PANTHER" id="PTHR45947:SF3">
    <property type="entry name" value="SULFOQUINOVOSYL TRANSFERASE SQD2"/>
    <property type="match status" value="1"/>
</dbReference>
<dbReference type="Gene3D" id="3.40.50.2000">
    <property type="entry name" value="Glycogen Phosphorylase B"/>
    <property type="match status" value="2"/>
</dbReference>
<gene>
    <name evidence="1" type="ORF">DI632_14575</name>
</gene>
<dbReference type="Proteomes" id="UP000248614">
    <property type="component" value="Unassembled WGS sequence"/>
</dbReference>
<protein>
    <recommendedName>
        <fullName evidence="3">Glycosyl transferase family 1 domain-containing protein</fullName>
    </recommendedName>
</protein>
<proteinExistence type="predicted"/>
<dbReference type="Pfam" id="PF13692">
    <property type="entry name" value="Glyco_trans_1_4"/>
    <property type="match status" value="1"/>
</dbReference>
<comment type="caution">
    <text evidence="1">The sequence shown here is derived from an EMBL/GenBank/DDBJ whole genome shotgun (WGS) entry which is preliminary data.</text>
</comment>
<evidence type="ECO:0000313" key="1">
    <source>
        <dbReference type="EMBL" id="PZO73568.1"/>
    </source>
</evidence>
<accession>A0A2W5AZC0</accession>
<dbReference type="SUPFAM" id="SSF53756">
    <property type="entry name" value="UDP-Glycosyltransferase/glycogen phosphorylase"/>
    <property type="match status" value="1"/>
</dbReference>
<reference evidence="1 2" key="1">
    <citation type="submission" date="2017-08" db="EMBL/GenBank/DDBJ databases">
        <title>Infants hospitalized years apart are colonized by the same room-sourced microbial strains.</title>
        <authorList>
            <person name="Brooks B."/>
            <person name="Olm M.R."/>
            <person name="Firek B.A."/>
            <person name="Baker R."/>
            <person name="Thomas B.C."/>
            <person name="Morowitz M.J."/>
            <person name="Banfield J.F."/>
        </authorList>
    </citation>
    <scope>NUCLEOTIDE SEQUENCE [LARGE SCALE GENOMIC DNA]</scope>
    <source>
        <strain evidence="1">S2_018_000_R3_110</strain>
    </source>
</reference>
<dbReference type="AlphaFoldDB" id="A0A2W5AZC0"/>